<dbReference type="EMBL" id="WWCX01000144">
    <property type="protein sequence ID" value="MYM98734.1"/>
    <property type="molecule type" value="Genomic_DNA"/>
</dbReference>
<protein>
    <submittedName>
        <fullName evidence="2">AAA family ATPase</fullName>
    </submittedName>
</protein>
<evidence type="ECO:0000313" key="2">
    <source>
        <dbReference type="EMBL" id="MYM98734.1"/>
    </source>
</evidence>
<feature type="domain" description="NadR/Ttd14 AAA" evidence="1">
    <location>
        <begin position="8"/>
        <end position="171"/>
    </location>
</feature>
<name>A0A845GWS3_9BURK</name>
<organism evidence="2 3">
    <name type="scientific">Duganella vulcania</name>
    <dbReference type="NCBI Taxonomy" id="2692166"/>
    <lineage>
        <taxon>Bacteria</taxon>
        <taxon>Pseudomonadati</taxon>
        <taxon>Pseudomonadota</taxon>
        <taxon>Betaproteobacteria</taxon>
        <taxon>Burkholderiales</taxon>
        <taxon>Oxalobacteraceae</taxon>
        <taxon>Telluria group</taxon>
        <taxon>Duganella</taxon>
    </lineage>
</organism>
<dbReference type="Gene3D" id="3.40.50.300">
    <property type="entry name" value="P-loop containing nucleotide triphosphate hydrolases"/>
    <property type="match status" value="1"/>
</dbReference>
<gene>
    <name evidence="2" type="ORF">GTP90_33315</name>
</gene>
<dbReference type="AlphaFoldDB" id="A0A845GWS3"/>
<dbReference type="SUPFAM" id="SSF52540">
    <property type="entry name" value="P-loop containing nucleoside triphosphate hydrolases"/>
    <property type="match status" value="1"/>
</dbReference>
<reference evidence="2" key="1">
    <citation type="submission" date="2019-12" db="EMBL/GenBank/DDBJ databases">
        <title>Novel species isolated from a subtropical stream in China.</title>
        <authorList>
            <person name="Lu H."/>
        </authorList>
    </citation>
    <scope>NUCLEOTIDE SEQUENCE [LARGE SCALE GENOMIC DNA]</scope>
    <source>
        <strain evidence="2">FT81W</strain>
    </source>
</reference>
<comment type="caution">
    <text evidence="2">The sequence shown here is derived from an EMBL/GenBank/DDBJ whole genome shotgun (WGS) entry which is preliminary data.</text>
</comment>
<evidence type="ECO:0000313" key="3">
    <source>
        <dbReference type="Proteomes" id="UP000447355"/>
    </source>
</evidence>
<proteinExistence type="predicted"/>
<dbReference type="Pfam" id="PF13521">
    <property type="entry name" value="AAA_28"/>
    <property type="match status" value="1"/>
</dbReference>
<sequence length="184" mass="20185">MASCEKFYVITGASGAGKSTLLNALGEQGFSVVPEAALSIVHEQERLRGTLLPKTNLQVFMDAVMERNIRAYDAAKSLPPPVFFDRGIPECIGHMQLLGLDIDPAYVAEANARRYANTVFVAEPWPEIYVCDQWRQAPFARAARSFEPTLAPYAQAGYTTCVLPKVSVEERLAFILDQVSTGGK</sequence>
<dbReference type="RefSeq" id="WP_161087536.1">
    <property type="nucleotide sequence ID" value="NZ_WWCX01000144.1"/>
</dbReference>
<evidence type="ECO:0000259" key="1">
    <source>
        <dbReference type="Pfam" id="PF13521"/>
    </source>
</evidence>
<dbReference type="InterPro" id="IPR027417">
    <property type="entry name" value="P-loop_NTPase"/>
</dbReference>
<dbReference type="InterPro" id="IPR038727">
    <property type="entry name" value="NadR/Ttd14_AAA_dom"/>
</dbReference>
<accession>A0A845GWS3</accession>
<dbReference type="Proteomes" id="UP000447355">
    <property type="component" value="Unassembled WGS sequence"/>
</dbReference>